<keyword evidence="2" id="KW-1185">Reference proteome</keyword>
<proteinExistence type="predicted"/>
<organism evidence="1 2">
    <name type="scientific">Maribacter litoralis</name>
    <dbReference type="NCBI Taxonomy" id="2059726"/>
    <lineage>
        <taxon>Bacteria</taxon>
        <taxon>Pseudomonadati</taxon>
        <taxon>Bacteroidota</taxon>
        <taxon>Flavobacteriia</taxon>
        <taxon>Flavobacteriales</taxon>
        <taxon>Flavobacteriaceae</taxon>
        <taxon>Maribacter</taxon>
    </lineage>
</organism>
<accession>A0A653PWX9</accession>
<reference evidence="1 2" key="1">
    <citation type="submission" date="2019-10" db="EMBL/GenBank/DDBJ databases">
        <authorList>
            <person name="Karimi E."/>
        </authorList>
    </citation>
    <scope>NUCLEOTIDE SEQUENCE [LARGE SCALE GENOMIC DNA]</scope>
    <source>
        <strain evidence="1">Maribacter sp. 151</strain>
    </source>
</reference>
<dbReference type="Proteomes" id="UP000430202">
    <property type="component" value="Unassembled WGS sequence"/>
</dbReference>
<name>A0A653PWX9_9FLAO</name>
<protein>
    <submittedName>
        <fullName evidence="1">Uncharacterized protein</fullName>
    </submittedName>
</protein>
<dbReference type="EMBL" id="CABWLR010000002">
    <property type="protein sequence ID" value="VXB34362.1"/>
    <property type="molecule type" value="Genomic_DNA"/>
</dbReference>
<evidence type="ECO:0000313" key="1">
    <source>
        <dbReference type="EMBL" id="VXB34362.1"/>
    </source>
</evidence>
<evidence type="ECO:0000313" key="2">
    <source>
        <dbReference type="Proteomes" id="UP000430202"/>
    </source>
</evidence>
<sequence>MALVFLIIATSVLNRNDFIDCPNTRIPEHWDMTSGTVTILFLSLLPNTGMLRSIILKISILI</sequence>
<dbReference type="AlphaFoldDB" id="A0A653PWX9"/>
<gene>
    <name evidence="1" type="ORF">MARI151_20368</name>
</gene>